<organism evidence="3 4">
    <name type="scientific">Clostridium argentinense CDC 2741</name>
    <dbReference type="NCBI Taxonomy" id="1418104"/>
    <lineage>
        <taxon>Bacteria</taxon>
        <taxon>Bacillati</taxon>
        <taxon>Bacillota</taxon>
        <taxon>Clostridia</taxon>
        <taxon>Eubacteriales</taxon>
        <taxon>Clostridiaceae</taxon>
        <taxon>Clostridium</taxon>
    </lineage>
</organism>
<dbReference type="SUPFAM" id="SSF53448">
    <property type="entry name" value="Nucleotide-diphospho-sugar transferases"/>
    <property type="match status" value="1"/>
</dbReference>
<dbReference type="Proteomes" id="UP000031366">
    <property type="component" value="Unassembled WGS sequence"/>
</dbReference>
<keyword evidence="1" id="KW-0472">Membrane</keyword>
<proteinExistence type="predicted"/>
<evidence type="ECO:0000259" key="2">
    <source>
        <dbReference type="Pfam" id="PF13632"/>
    </source>
</evidence>
<accession>A0A0C1UIS6</accession>
<evidence type="ECO:0000313" key="4">
    <source>
        <dbReference type="Proteomes" id="UP000031366"/>
    </source>
</evidence>
<feature type="transmembrane region" description="Helical" evidence="1">
    <location>
        <begin position="106"/>
        <end position="128"/>
    </location>
</feature>
<gene>
    <name evidence="3" type="ORF">U732_1367</name>
</gene>
<name>A0A0C1UIS6_9CLOT</name>
<feature type="transmembrane region" description="Helical" evidence="1">
    <location>
        <begin position="66"/>
        <end position="86"/>
    </location>
</feature>
<evidence type="ECO:0000256" key="1">
    <source>
        <dbReference type="SAM" id="Phobius"/>
    </source>
</evidence>
<dbReference type="InterPro" id="IPR001173">
    <property type="entry name" value="Glyco_trans_2-like"/>
</dbReference>
<dbReference type="AlphaFoldDB" id="A0A0C1UIS6"/>
<dbReference type="EMBL" id="AYSO01000015">
    <property type="protein sequence ID" value="KIE47205.1"/>
    <property type="molecule type" value="Genomic_DNA"/>
</dbReference>
<keyword evidence="1" id="KW-0812">Transmembrane</keyword>
<comment type="caution">
    <text evidence="3">The sequence shown here is derived from an EMBL/GenBank/DDBJ whole genome shotgun (WGS) entry which is preliminary data.</text>
</comment>
<feature type="domain" description="Glycosyltransferase 2-like" evidence="2">
    <location>
        <begin position="4"/>
        <end position="119"/>
    </location>
</feature>
<dbReference type="Pfam" id="PF13632">
    <property type="entry name" value="Glyco_trans_2_3"/>
    <property type="match status" value="1"/>
</dbReference>
<keyword evidence="1" id="KW-1133">Transmembrane helix</keyword>
<evidence type="ECO:0000313" key="3">
    <source>
        <dbReference type="EMBL" id="KIE47205.1"/>
    </source>
</evidence>
<feature type="transmembrane region" description="Helical" evidence="1">
    <location>
        <begin position="149"/>
        <end position="169"/>
    </location>
</feature>
<keyword evidence="3" id="KW-0808">Transferase</keyword>
<protein>
    <submittedName>
        <fullName evidence="3">Glycosyl transferase group 2 family protein</fullName>
    </submittedName>
</protein>
<dbReference type="InterPro" id="IPR029044">
    <property type="entry name" value="Nucleotide-diphossugar_trans"/>
</dbReference>
<dbReference type="GO" id="GO:0016740">
    <property type="term" value="F:transferase activity"/>
    <property type="evidence" value="ECO:0007669"/>
    <property type="project" value="UniProtKB-KW"/>
</dbReference>
<reference evidence="3 4" key="1">
    <citation type="journal article" date="2015" name="Infect. Genet. Evol.">
        <title>Genomic sequences of six botulinum neurotoxin-producing strains representing three clostridial species illustrate the mobility and diversity of botulinum neurotoxin genes.</title>
        <authorList>
            <person name="Smith T.J."/>
            <person name="Hill K.K."/>
            <person name="Xie G."/>
            <person name="Foley B.T."/>
            <person name="Williamson C.H."/>
            <person name="Foster J.T."/>
            <person name="Johnson S.L."/>
            <person name="Chertkov O."/>
            <person name="Teshima H."/>
            <person name="Gibbons H.S."/>
            <person name="Johnsky L.A."/>
            <person name="Karavis M.A."/>
            <person name="Smith L.A."/>
        </authorList>
    </citation>
    <scope>NUCLEOTIDE SEQUENCE [LARGE SCALE GENOMIC DNA]</scope>
    <source>
        <strain evidence="3 4">CDC 2741</strain>
    </source>
</reference>
<keyword evidence="4" id="KW-1185">Reference proteome</keyword>
<sequence length="180" mass="21594">MMEGWPDAIGEDIVLTWNFLKHDLKVYFEPLAVAFTDVPITLKHLSRQRSRWARGMLEALKIVKPWQHPIFYVRYLTGINLVMPYLDFVYTFCWMPGLILAMFGKFWVVGPFTLFVMPLALFQNFILYRYQRHVFKRLGLRVRRNILGFVVYVLMYQMIMSPMSIIGYSQEILNLRRKWK</sequence>